<reference evidence="1" key="1">
    <citation type="submission" date="2020-07" db="EMBL/GenBank/DDBJ databases">
        <title>Genome Sequences for Panteoa spp. that cause Center Rot in Onions.</title>
        <authorList>
            <person name="Asselin J.A."/>
            <person name="Helmann T."/>
            <person name="Beer S."/>
            <person name="Stodghill P."/>
        </authorList>
    </citation>
    <scope>NUCLEOTIDE SEQUENCE</scope>
    <source>
        <strain evidence="1">OC5a</strain>
        <plasmid evidence="1">pOC5aC</plasmid>
    </source>
</reference>
<name>A0A8A4KJM9_PANAN</name>
<dbReference type="Proteomes" id="UP000663901">
    <property type="component" value="Plasmid pOC5aC"/>
</dbReference>
<keyword evidence="1" id="KW-0614">Plasmid</keyword>
<evidence type="ECO:0000313" key="2">
    <source>
        <dbReference type="Proteomes" id="UP000663901"/>
    </source>
</evidence>
<geneLocation type="plasmid" evidence="1 2">
    <name>pOC5aC</name>
</geneLocation>
<dbReference type="Pfam" id="PF10387">
    <property type="entry name" value="DUF2442"/>
    <property type="match status" value="1"/>
</dbReference>
<accession>A0A8A4KJM9</accession>
<dbReference type="RefSeq" id="WP_207806817.1">
    <property type="nucleotide sequence ID" value="NZ_CP059086.1"/>
</dbReference>
<dbReference type="AlphaFoldDB" id="A0A8A4KJM9"/>
<proteinExistence type="predicted"/>
<dbReference type="EMBL" id="CP059086">
    <property type="protein sequence ID" value="QTC48553.1"/>
    <property type="molecule type" value="Genomic_DNA"/>
</dbReference>
<sequence>MSVSIIAANFNEGFMWLELSDGRILGIPLALFPALRNASAERLADFELSPHGIHWDALDEDLSLKGLLTSTPLQS</sequence>
<protein>
    <submittedName>
        <fullName evidence="1">DUF2442 domain-containing protein</fullName>
    </submittedName>
</protein>
<dbReference type="Gene3D" id="3.30.2020.40">
    <property type="entry name" value="Uncharacterised protein PF10387, DUF2442"/>
    <property type="match status" value="1"/>
</dbReference>
<organism evidence="1 2">
    <name type="scientific">Pantoea ananas</name>
    <name type="common">Erwinia uredovora</name>
    <dbReference type="NCBI Taxonomy" id="553"/>
    <lineage>
        <taxon>Bacteria</taxon>
        <taxon>Pseudomonadati</taxon>
        <taxon>Pseudomonadota</taxon>
        <taxon>Gammaproteobacteria</taxon>
        <taxon>Enterobacterales</taxon>
        <taxon>Erwiniaceae</taxon>
        <taxon>Pantoea</taxon>
    </lineage>
</organism>
<evidence type="ECO:0000313" key="1">
    <source>
        <dbReference type="EMBL" id="QTC48553.1"/>
    </source>
</evidence>
<dbReference type="InterPro" id="IPR018841">
    <property type="entry name" value="DUF2442"/>
</dbReference>
<gene>
    <name evidence="1" type="ORF">H0Z12_22905</name>
</gene>